<keyword evidence="2" id="KW-1185">Reference proteome</keyword>
<protein>
    <submittedName>
        <fullName evidence="1">CCHC-type domain-containing protein</fullName>
    </submittedName>
</protein>
<organism evidence="1 2">
    <name type="scientific">Abeliophyllum distichum</name>
    <dbReference type="NCBI Taxonomy" id="126358"/>
    <lineage>
        <taxon>Eukaryota</taxon>
        <taxon>Viridiplantae</taxon>
        <taxon>Streptophyta</taxon>
        <taxon>Embryophyta</taxon>
        <taxon>Tracheophyta</taxon>
        <taxon>Spermatophyta</taxon>
        <taxon>Magnoliopsida</taxon>
        <taxon>eudicotyledons</taxon>
        <taxon>Gunneridae</taxon>
        <taxon>Pentapetalae</taxon>
        <taxon>asterids</taxon>
        <taxon>lamiids</taxon>
        <taxon>Lamiales</taxon>
        <taxon>Oleaceae</taxon>
        <taxon>Forsythieae</taxon>
        <taxon>Abeliophyllum</taxon>
    </lineage>
</organism>
<accession>A0ABD1U0E1</accession>
<name>A0ABD1U0E1_9LAMI</name>
<dbReference type="AlphaFoldDB" id="A0ABD1U0E1"/>
<evidence type="ECO:0000313" key="1">
    <source>
        <dbReference type="EMBL" id="KAL2518243.1"/>
    </source>
</evidence>
<evidence type="ECO:0000313" key="2">
    <source>
        <dbReference type="Proteomes" id="UP001604336"/>
    </source>
</evidence>
<proteinExistence type="predicted"/>
<comment type="caution">
    <text evidence="1">The sequence shown here is derived from an EMBL/GenBank/DDBJ whole genome shotgun (WGS) entry which is preliminary data.</text>
</comment>
<dbReference type="Proteomes" id="UP001604336">
    <property type="component" value="Unassembled WGS sequence"/>
</dbReference>
<gene>
    <name evidence="1" type="ORF">Adt_14490</name>
</gene>
<sequence>MNTSVGNTVTNSNDTSNVGISTGVIPLVVAPIVAPPTTVISNSVPHGKKLEKFIGVEFKRWHQKMLFSLTTLNLTKFLNEDPPTIQEGENNRASLIVLDA</sequence>
<dbReference type="EMBL" id="JBFOLK010000004">
    <property type="protein sequence ID" value="KAL2518243.1"/>
    <property type="molecule type" value="Genomic_DNA"/>
</dbReference>
<reference evidence="2" key="1">
    <citation type="submission" date="2024-07" db="EMBL/GenBank/DDBJ databases">
        <title>Two chromosome-level genome assemblies of Korean endemic species Abeliophyllum distichum and Forsythia ovata (Oleaceae).</title>
        <authorList>
            <person name="Jang H."/>
        </authorList>
    </citation>
    <scope>NUCLEOTIDE SEQUENCE [LARGE SCALE GENOMIC DNA]</scope>
</reference>